<evidence type="ECO:0000313" key="2">
    <source>
        <dbReference type="Proteomes" id="UP000016843"/>
    </source>
</evidence>
<dbReference type="EMBL" id="AWXR01000039">
    <property type="protein sequence ID" value="ERM81848.1"/>
    <property type="molecule type" value="Genomic_DNA"/>
</dbReference>
<proteinExistence type="predicted"/>
<gene>
    <name evidence="1" type="ORF">P872_08920</name>
</gene>
<evidence type="ECO:0000313" key="1">
    <source>
        <dbReference type="EMBL" id="ERM81848.1"/>
    </source>
</evidence>
<dbReference type="Proteomes" id="UP000016843">
    <property type="component" value="Unassembled WGS sequence"/>
</dbReference>
<organism evidence="1 2">
    <name type="scientific">Rhodonellum psychrophilum GCM71 = DSM 17998</name>
    <dbReference type="NCBI Taxonomy" id="1123057"/>
    <lineage>
        <taxon>Bacteria</taxon>
        <taxon>Pseudomonadati</taxon>
        <taxon>Bacteroidota</taxon>
        <taxon>Cytophagia</taxon>
        <taxon>Cytophagales</taxon>
        <taxon>Cytophagaceae</taxon>
        <taxon>Rhodonellum</taxon>
    </lineage>
</organism>
<reference evidence="1 2" key="1">
    <citation type="journal article" date="2013" name="Genome Announc.">
        <title>Draft Genome Sequence of the Psychrophilic and Alkaliphilic Rhodonellum psychrophilum Strain GCM71T.</title>
        <authorList>
            <person name="Hauptmann A.L."/>
            <person name="Glaring M.A."/>
            <person name="Hallin P.F."/>
            <person name="Prieme A."/>
            <person name="Stougaard P."/>
        </authorList>
    </citation>
    <scope>NUCLEOTIDE SEQUENCE [LARGE SCALE GENOMIC DNA]</scope>
    <source>
        <strain evidence="1 2">GCM71</strain>
    </source>
</reference>
<comment type="caution">
    <text evidence="1">The sequence shown here is derived from an EMBL/GenBank/DDBJ whole genome shotgun (WGS) entry which is preliminary data.</text>
</comment>
<name>U5BVH5_9BACT</name>
<dbReference type="AlphaFoldDB" id="U5BVH5"/>
<accession>U5BVH5</accession>
<protein>
    <submittedName>
        <fullName evidence="1">Uncharacterized protein</fullName>
    </submittedName>
</protein>
<keyword evidence="2" id="KW-1185">Reference proteome</keyword>
<sequence>MKQFQAGIEMEMHHRGFRHGHKKRSHSERMASFLFYWRRNLNPLLRF</sequence>